<dbReference type="InterPro" id="IPR023352">
    <property type="entry name" value="MAPEG-like_dom_sf"/>
</dbReference>
<dbReference type="EMBL" id="CP158375">
    <property type="protein sequence ID" value="XDO97797.1"/>
    <property type="molecule type" value="Genomic_DNA"/>
</dbReference>
<evidence type="ECO:0000313" key="6">
    <source>
        <dbReference type="EMBL" id="XDO97797.1"/>
    </source>
</evidence>
<keyword evidence="3 5" id="KW-1133">Transmembrane helix</keyword>
<dbReference type="Pfam" id="PF01124">
    <property type="entry name" value="MAPEG"/>
    <property type="match status" value="1"/>
</dbReference>
<dbReference type="AlphaFoldDB" id="A0AB39KW68"/>
<feature type="transmembrane region" description="Helical" evidence="5">
    <location>
        <begin position="110"/>
        <end position="132"/>
    </location>
</feature>
<reference evidence="6" key="1">
    <citation type="submission" date="2024-06" db="EMBL/GenBank/DDBJ databases">
        <title>Caulobacter inopinatus, sp. nov.</title>
        <authorList>
            <person name="Donachie S.P."/>
        </authorList>
    </citation>
    <scope>NUCLEOTIDE SEQUENCE</scope>
    <source>
        <strain evidence="6">73W</strain>
    </source>
</reference>
<evidence type="ECO:0000256" key="1">
    <source>
        <dbReference type="ARBA" id="ARBA00004370"/>
    </source>
</evidence>
<dbReference type="InterPro" id="IPR001129">
    <property type="entry name" value="Membr-assoc_MAPEG"/>
</dbReference>
<keyword evidence="4 5" id="KW-0472">Membrane</keyword>
<evidence type="ECO:0000256" key="5">
    <source>
        <dbReference type="SAM" id="Phobius"/>
    </source>
</evidence>
<organism evidence="6">
    <name type="scientific">Caulobacter sp. 73W</name>
    <dbReference type="NCBI Taxonomy" id="3161137"/>
    <lineage>
        <taxon>Bacteria</taxon>
        <taxon>Pseudomonadati</taxon>
        <taxon>Pseudomonadota</taxon>
        <taxon>Alphaproteobacteria</taxon>
        <taxon>Caulobacterales</taxon>
        <taxon>Caulobacteraceae</taxon>
        <taxon>Caulobacter</taxon>
    </lineage>
</organism>
<comment type="subcellular location">
    <subcellularLocation>
        <location evidence="1">Membrane</location>
    </subcellularLocation>
</comment>
<dbReference type="PANTHER" id="PTHR35814">
    <property type="match status" value="1"/>
</dbReference>
<feature type="transmembrane region" description="Helical" evidence="5">
    <location>
        <begin position="65"/>
        <end position="90"/>
    </location>
</feature>
<accession>A0AB39KW68</accession>
<keyword evidence="2 5" id="KW-0812">Transmembrane</keyword>
<name>A0AB39KW68_9CAUL</name>
<evidence type="ECO:0000256" key="4">
    <source>
        <dbReference type="ARBA" id="ARBA00023136"/>
    </source>
</evidence>
<feature type="transmembrane region" description="Helical" evidence="5">
    <location>
        <begin position="12"/>
        <end position="29"/>
    </location>
</feature>
<evidence type="ECO:0000256" key="3">
    <source>
        <dbReference type="ARBA" id="ARBA00022989"/>
    </source>
</evidence>
<dbReference type="PANTHER" id="PTHR35814:SF1">
    <property type="entry name" value="GLUTATHIONE S-TRANSFERASE-RELATED"/>
    <property type="match status" value="1"/>
</dbReference>
<protein>
    <submittedName>
        <fullName evidence="6">MAPEG family protein</fullName>
    </submittedName>
</protein>
<gene>
    <name evidence="6" type="ORF">ABOZ73_05085</name>
</gene>
<dbReference type="GO" id="GO:0016020">
    <property type="term" value="C:membrane"/>
    <property type="evidence" value="ECO:0007669"/>
    <property type="project" value="UniProtKB-SubCell"/>
</dbReference>
<dbReference type="SUPFAM" id="SSF161084">
    <property type="entry name" value="MAPEG domain-like"/>
    <property type="match status" value="1"/>
</dbReference>
<sequence length="133" mass="13727">MNSLTSGPAAALWVGLHILLLLVLSVRVVRLRRRHKIALGDGGHPDLAQAIRAFGNATEYAPVGLIGLVLLAQVGAPALAVHLGGLLLFGGRLTHAIGLSNSGGASLPRAVGMLVSWIAFVFIAAVLLIYAIV</sequence>
<dbReference type="Gene3D" id="1.20.120.550">
    <property type="entry name" value="Membrane associated eicosanoid/glutathione metabolism-like domain"/>
    <property type="match status" value="1"/>
</dbReference>
<proteinExistence type="predicted"/>
<dbReference type="RefSeq" id="WP_369061242.1">
    <property type="nucleotide sequence ID" value="NZ_CP158375.1"/>
</dbReference>
<evidence type="ECO:0000256" key="2">
    <source>
        <dbReference type="ARBA" id="ARBA00022692"/>
    </source>
</evidence>